<evidence type="ECO:0000313" key="2">
    <source>
        <dbReference type="Proteomes" id="UP001300604"/>
    </source>
</evidence>
<sequence length="145" mass="16778">MMKQTIRRNQTQLPYSLHDSIVTELVKSEDQLTVRFQNGFVAATEPYPQVEGELVFAHVDWDFSSVYLLSYPDAFCGNTGRFFGEKMALEVFLEMYGTTRFDLVDETYGFHLSKFDGFLSAEDGCTYECKMEIYHLGDMQYLVKP</sequence>
<proteinExistence type="predicted"/>
<reference evidence="2" key="3">
    <citation type="submission" date="2024-06" db="EMBL/GenBank/DDBJ databases">
        <authorList>
            <person name="Zeng C."/>
        </authorList>
    </citation>
    <scope>NUCLEOTIDE SEQUENCE [LARGE SCALE GENOMIC DNA]</scope>
    <source>
        <strain evidence="2">ZCY20-5</strain>
    </source>
</reference>
<evidence type="ECO:0000313" key="1">
    <source>
        <dbReference type="EMBL" id="WOC32563.1"/>
    </source>
</evidence>
<reference evidence="2" key="1">
    <citation type="submission" date="2024-06" db="EMBL/GenBank/DDBJ databases">
        <title>Caproicibacterium argilliputei sp. nov, a novel caproic acid producing anaerobic bacterium isolated from pit mud.</title>
        <authorList>
            <person name="Zeng C."/>
        </authorList>
    </citation>
    <scope>NUCLEOTIDE SEQUENCE [LARGE SCALE GENOMIC DNA]</scope>
    <source>
        <strain evidence="2">ZCY20-5</strain>
    </source>
</reference>
<dbReference type="AlphaFoldDB" id="A0AA97H1L6"/>
<dbReference type="Proteomes" id="UP001300604">
    <property type="component" value="Chromosome"/>
</dbReference>
<gene>
    <name evidence="1" type="ORF">PXC00_01455</name>
</gene>
<dbReference type="RefSeq" id="WP_275844575.1">
    <property type="nucleotide sequence ID" value="NZ_CP135996.1"/>
</dbReference>
<protein>
    <submittedName>
        <fullName evidence="1">Uncharacterized protein</fullName>
    </submittedName>
</protein>
<dbReference type="EMBL" id="CP135996">
    <property type="protein sequence ID" value="WOC32563.1"/>
    <property type="molecule type" value="Genomic_DNA"/>
</dbReference>
<keyword evidence="2" id="KW-1185">Reference proteome</keyword>
<accession>A0AA97H1L6</accession>
<reference evidence="1 2" key="2">
    <citation type="submission" date="2024-06" db="EMBL/GenBank/DDBJ databases">
        <title>Caproicibacterium argilliputei sp. nov, a novel caproic acid producing anaerobic bacterium isolated from pit mud.</title>
        <authorList>
            <person name="Xia S."/>
        </authorList>
    </citation>
    <scope>NUCLEOTIDE SEQUENCE [LARGE SCALE GENOMIC DNA]</scope>
    <source>
        <strain evidence="1 2">ZCY20-5</strain>
    </source>
</reference>
<organism evidence="1 2">
    <name type="scientific">Caproicibacterium argilliputei</name>
    <dbReference type="NCBI Taxonomy" id="3030016"/>
    <lineage>
        <taxon>Bacteria</taxon>
        <taxon>Bacillati</taxon>
        <taxon>Bacillota</taxon>
        <taxon>Clostridia</taxon>
        <taxon>Eubacteriales</taxon>
        <taxon>Oscillospiraceae</taxon>
        <taxon>Caproicibacterium</taxon>
    </lineage>
</organism>
<dbReference type="KEGG" id="carl:PXC00_01455"/>
<name>A0AA97H1L6_9FIRM</name>